<keyword evidence="1" id="KW-0479">Metal-binding</keyword>
<dbReference type="AlphaFoldDB" id="A0A9J6EA75"/>
<comment type="similarity">
    <text evidence="1">Belongs to the E3 ubiquitin-protein ligase UBR1-like family.</text>
</comment>
<keyword evidence="1" id="KW-0862">Zinc</keyword>
<keyword evidence="4" id="KW-1185">Reference proteome</keyword>
<evidence type="ECO:0000259" key="2">
    <source>
        <dbReference type="Pfam" id="PF22960"/>
    </source>
</evidence>
<dbReference type="Proteomes" id="UP000821866">
    <property type="component" value="Chromosome 3"/>
</dbReference>
<evidence type="ECO:0000256" key="1">
    <source>
        <dbReference type="RuleBase" id="RU366018"/>
    </source>
</evidence>
<evidence type="ECO:0000313" key="3">
    <source>
        <dbReference type="EMBL" id="KAH8031234.1"/>
    </source>
</evidence>
<dbReference type="GO" id="GO:0071596">
    <property type="term" value="P:ubiquitin-dependent protein catabolic process via the N-end rule pathway"/>
    <property type="evidence" value="ECO:0007669"/>
    <property type="project" value="UniProtKB-UniRule"/>
</dbReference>
<dbReference type="GO" id="GO:0000151">
    <property type="term" value="C:ubiquitin ligase complex"/>
    <property type="evidence" value="ECO:0007669"/>
    <property type="project" value="TreeGrafter"/>
</dbReference>
<dbReference type="InterPro" id="IPR055194">
    <property type="entry name" value="UBR1-like_WH"/>
</dbReference>
<dbReference type="PANTHER" id="PTHR21497:SF24">
    <property type="entry name" value="E3 UBIQUITIN-PROTEIN LIGASE UBR1"/>
    <property type="match status" value="1"/>
</dbReference>
<proteinExistence type="inferred from homology"/>
<dbReference type="Pfam" id="PF22960">
    <property type="entry name" value="WHD_UBR1"/>
    <property type="match status" value="1"/>
</dbReference>
<evidence type="ECO:0000313" key="4">
    <source>
        <dbReference type="Proteomes" id="UP000821866"/>
    </source>
</evidence>
<gene>
    <name evidence="3" type="ORF">HPB51_014070</name>
</gene>
<dbReference type="EC" id="2.3.2.27" evidence="1"/>
<dbReference type="InterPro" id="IPR039164">
    <property type="entry name" value="UBR1-like"/>
</dbReference>
<keyword evidence="1" id="KW-0863">Zinc-finger</keyword>
<feature type="domain" description="E3 ubiquitin-protein ligase UBR1-like winged-helix" evidence="2">
    <location>
        <begin position="204"/>
        <end position="251"/>
    </location>
</feature>
<keyword evidence="1" id="KW-0808">Transferase</keyword>
<dbReference type="GO" id="GO:0005737">
    <property type="term" value="C:cytoplasm"/>
    <property type="evidence" value="ECO:0007669"/>
    <property type="project" value="TreeGrafter"/>
</dbReference>
<protein>
    <recommendedName>
        <fullName evidence="1">E3 ubiquitin-protein ligase</fullName>
        <ecNumber evidence="1">2.3.2.27</ecNumber>
    </recommendedName>
</protein>
<keyword evidence="1" id="KW-0833">Ubl conjugation pathway</keyword>
<comment type="pathway">
    <text evidence="1">Protein modification; protein ubiquitination.</text>
</comment>
<accession>A0A9J6EA75</accession>
<dbReference type="GO" id="GO:0061630">
    <property type="term" value="F:ubiquitin protein ligase activity"/>
    <property type="evidence" value="ECO:0007669"/>
    <property type="project" value="UniProtKB-UniRule"/>
</dbReference>
<sequence length="271" mass="30311">MSVCGQYSSSKKRLFERIHRALGKQHTCTIKKHRVSIVLSLLPSCPLKLRCCREPFISDEDEVTELGLAKVMVAQFRAGMWRRNGYSLLNQIYFYHNVRLRNETYDRDITLLQASLFWATTGQVLIVETPEAAAALLESNEFLIHVLNKYGLLAWASNTYDSTQDEANAQLTVTIAEEFLGLILTLVSERSLPGVGAVTETDRLQREVVQLLCVEPLPHSQLVKLLPRGSSPAREAQVEQVLQRVAHFRRDNRAAAVTSATSAADASASTR</sequence>
<dbReference type="GO" id="GO:0008270">
    <property type="term" value="F:zinc ion binding"/>
    <property type="evidence" value="ECO:0007669"/>
    <property type="project" value="UniProtKB-UniRule"/>
</dbReference>
<dbReference type="VEuPathDB" id="VectorBase:LOC119165419"/>
<comment type="catalytic activity">
    <reaction evidence="1">
        <text>S-ubiquitinyl-[E2 ubiquitin-conjugating enzyme]-L-cysteine + [acceptor protein]-L-lysine = [E2 ubiquitin-conjugating enzyme]-L-cysteine + N(6)-ubiquitinyl-[acceptor protein]-L-lysine.</text>
        <dbReference type="EC" id="2.3.2.27"/>
    </reaction>
</comment>
<dbReference type="PANTHER" id="PTHR21497">
    <property type="entry name" value="UBIQUITIN LIGASE E3 ALPHA-RELATED"/>
    <property type="match status" value="1"/>
</dbReference>
<organism evidence="3 4">
    <name type="scientific">Rhipicephalus microplus</name>
    <name type="common">Cattle tick</name>
    <name type="synonym">Boophilus microplus</name>
    <dbReference type="NCBI Taxonomy" id="6941"/>
    <lineage>
        <taxon>Eukaryota</taxon>
        <taxon>Metazoa</taxon>
        <taxon>Ecdysozoa</taxon>
        <taxon>Arthropoda</taxon>
        <taxon>Chelicerata</taxon>
        <taxon>Arachnida</taxon>
        <taxon>Acari</taxon>
        <taxon>Parasitiformes</taxon>
        <taxon>Ixodida</taxon>
        <taxon>Ixodoidea</taxon>
        <taxon>Ixodidae</taxon>
        <taxon>Rhipicephalinae</taxon>
        <taxon>Rhipicephalus</taxon>
        <taxon>Boophilus</taxon>
    </lineage>
</organism>
<reference evidence="3" key="1">
    <citation type="journal article" date="2020" name="Cell">
        <title>Large-Scale Comparative Analyses of Tick Genomes Elucidate Their Genetic Diversity and Vector Capacities.</title>
        <authorList>
            <consortium name="Tick Genome and Microbiome Consortium (TIGMIC)"/>
            <person name="Jia N."/>
            <person name="Wang J."/>
            <person name="Shi W."/>
            <person name="Du L."/>
            <person name="Sun Y."/>
            <person name="Zhan W."/>
            <person name="Jiang J.F."/>
            <person name="Wang Q."/>
            <person name="Zhang B."/>
            <person name="Ji P."/>
            <person name="Bell-Sakyi L."/>
            <person name="Cui X.M."/>
            <person name="Yuan T.T."/>
            <person name="Jiang B.G."/>
            <person name="Yang W.F."/>
            <person name="Lam T.T."/>
            <person name="Chang Q.C."/>
            <person name="Ding S.J."/>
            <person name="Wang X.J."/>
            <person name="Zhu J.G."/>
            <person name="Ruan X.D."/>
            <person name="Zhao L."/>
            <person name="Wei J.T."/>
            <person name="Ye R.Z."/>
            <person name="Que T.C."/>
            <person name="Du C.H."/>
            <person name="Zhou Y.H."/>
            <person name="Cheng J.X."/>
            <person name="Dai P.F."/>
            <person name="Guo W.B."/>
            <person name="Han X.H."/>
            <person name="Huang E.J."/>
            <person name="Li L.F."/>
            <person name="Wei W."/>
            <person name="Gao Y.C."/>
            <person name="Liu J.Z."/>
            <person name="Shao H.Z."/>
            <person name="Wang X."/>
            <person name="Wang C.C."/>
            <person name="Yang T.C."/>
            <person name="Huo Q.B."/>
            <person name="Li W."/>
            <person name="Chen H.Y."/>
            <person name="Chen S.E."/>
            <person name="Zhou L.G."/>
            <person name="Ni X.B."/>
            <person name="Tian J.H."/>
            <person name="Sheng Y."/>
            <person name="Liu T."/>
            <person name="Pan Y.S."/>
            <person name="Xia L.Y."/>
            <person name="Li J."/>
            <person name="Zhao F."/>
            <person name="Cao W.C."/>
        </authorList>
    </citation>
    <scope>NUCLEOTIDE SEQUENCE</scope>
    <source>
        <strain evidence="3">Rmic-2018</strain>
    </source>
</reference>
<dbReference type="GO" id="GO:0016567">
    <property type="term" value="P:protein ubiquitination"/>
    <property type="evidence" value="ECO:0007669"/>
    <property type="project" value="UniProtKB-UniRule"/>
</dbReference>
<dbReference type="EMBL" id="JABSTU010000005">
    <property type="protein sequence ID" value="KAH8031234.1"/>
    <property type="molecule type" value="Genomic_DNA"/>
</dbReference>
<comment type="caution">
    <text evidence="3">The sequence shown here is derived from an EMBL/GenBank/DDBJ whole genome shotgun (WGS) entry which is preliminary data.</text>
</comment>
<name>A0A9J6EA75_RHIMP</name>
<comment type="function">
    <text evidence="1">Ubiquitin ligase protein which is a component of the N-end rule pathway. Recognizes and binds to proteins bearing specific N-terminal residues that are destabilizing according to the N-end rule, leading to their ubiquitination and subsequent degradation.</text>
</comment>
<reference evidence="3" key="2">
    <citation type="submission" date="2021-09" db="EMBL/GenBank/DDBJ databases">
        <authorList>
            <person name="Jia N."/>
            <person name="Wang J."/>
            <person name="Shi W."/>
            <person name="Du L."/>
            <person name="Sun Y."/>
            <person name="Zhan W."/>
            <person name="Jiang J."/>
            <person name="Wang Q."/>
            <person name="Zhang B."/>
            <person name="Ji P."/>
            <person name="Sakyi L.B."/>
            <person name="Cui X."/>
            <person name="Yuan T."/>
            <person name="Jiang B."/>
            <person name="Yang W."/>
            <person name="Lam T.T.-Y."/>
            <person name="Chang Q."/>
            <person name="Ding S."/>
            <person name="Wang X."/>
            <person name="Zhu J."/>
            <person name="Ruan X."/>
            <person name="Zhao L."/>
            <person name="Wei J."/>
            <person name="Que T."/>
            <person name="Du C."/>
            <person name="Cheng J."/>
            <person name="Dai P."/>
            <person name="Han X."/>
            <person name="Huang E."/>
            <person name="Gao Y."/>
            <person name="Liu J."/>
            <person name="Shao H."/>
            <person name="Ye R."/>
            <person name="Li L."/>
            <person name="Wei W."/>
            <person name="Wang X."/>
            <person name="Wang C."/>
            <person name="Huo Q."/>
            <person name="Li W."/>
            <person name="Guo W."/>
            <person name="Chen H."/>
            <person name="Chen S."/>
            <person name="Zhou L."/>
            <person name="Zhou L."/>
            <person name="Ni X."/>
            <person name="Tian J."/>
            <person name="Zhou Y."/>
            <person name="Sheng Y."/>
            <person name="Liu T."/>
            <person name="Pan Y."/>
            <person name="Xia L."/>
            <person name="Li J."/>
            <person name="Zhao F."/>
            <person name="Cao W."/>
        </authorList>
    </citation>
    <scope>NUCLEOTIDE SEQUENCE</scope>
    <source>
        <strain evidence="3">Rmic-2018</strain>
        <tissue evidence="3">Larvae</tissue>
    </source>
</reference>